<organism evidence="6 7">
    <name type="scientific">Halalkalibacillus sediminis</name>
    <dbReference type="NCBI Taxonomy" id="2018042"/>
    <lineage>
        <taxon>Bacteria</taxon>
        <taxon>Bacillati</taxon>
        <taxon>Bacillota</taxon>
        <taxon>Bacilli</taxon>
        <taxon>Bacillales</taxon>
        <taxon>Bacillaceae</taxon>
        <taxon>Halalkalibacillus</taxon>
    </lineage>
</organism>
<protein>
    <submittedName>
        <fullName evidence="6">FAD-dependent oxidoreductase</fullName>
    </submittedName>
</protein>
<accession>A0A2I0QVP7</accession>
<evidence type="ECO:0000256" key="2">
    <source>
        <dbReference type="ARBA" id="ARBA00009410"/>
    </source>
</evidence>
<dbReference type="PANTHER" id="PTHR13847">
    <property type="entry name" value="SARCOSINE DEHYDROGENASE-RELATED"/>
    <property type="match status" value="1"/>
</dbReference>
<dbReference type="OrthoDB" id="9794226at2"/>
<dbReference type="GO" id="GO:0005737">
    <property type="term" value="C:cytoplasm"/>
    <property type="evidence" value="ECO:0007669"/>
    <property type="project" value="TreeGrafter"/>
</dbReference>
<gene>
    <name evidence="6" type="ORF">CEY16_01175</name>
</gene>
<dbReference type="InterPro" id="IPR036188">
    <property type="entry name" value="FAD/NAD-bd_sf"/>
</dbReference>
<evidence type="ECO:0000259" key="5">
    <source>
        <dbReference type="Pfam" id="PF01266"/>
    </source>
</evidence>
<comment type="caution">
    <text evidence="6">The sequence shown here is derived from an EMBL/GenBank/DDBJ whole genome shotgun (WGS) entry which is preliminary data.</text>
</comment>
<dbReference type="SUPFAM" id="SSF51905">
    <property type="entry name" value="FAD/NAD(P)-binding domain"/>
    <property type="match status" value="1"/>
</dbReference>
<proteinExistence type="inferred from homology"/>
<evidence type="ECO:0000256" key="1">
    <source>
        <dbReference type="ARBA" id="ARBA00001974"/>
    </source>
</evidence>
<evidence type="ECO:0000256" key="4">
    <source>
        <dbReference type="ARBA" id="ARBA00023002"/>
    </source>
</evidence>
<keyword evidence="3" id="KW-0285">Flavoprotein</keyword>
<dbReference type="Gene3D" id="3.30.9.10">
    <property type="entry name" value="D-Amino Acid Oxidase, subunit A, domain 2"/>
    <property type="match status" value="1"/>
</dbReference>
<feature type="domain" description="FAD dependent oxidoreductase" evidence="5">
    <location>
        <begin position="5"/>
        <end position="348"/>
    </location>
</feature>
<evidence type="ECO:0000313" key="7">
    <source>
        <dbReference type="Proteomes" id="UP000243524"/>
    </source>
</evidence>
<keyword evidence="7" id="KW-1185">Reference proteome</keyword>
<sequence length="364" mass="40035">MKPYIIVGAGILGASTAFHLAEKGHQVILIDKKDVGEATRASAGIISPWLSQKQNPELYDVIRLGASYYPQLIGRLKEIGINHLGYDQVGSYHLHKSHDKLEKMMEDAKDRRTAAPEIGKVSLVKGESISKSVPVVGDRMGAVFIEGGAKVNSEIFRNALIEGAKYHGAEIIEGQAELKRNDLPRVHVNDQTLEAEKVIVTTGAWANSLLKEVGINFNVYSTKTQTIKLRLPEADTSKWPVVMLPNNKYIVGFNNHEVLVGAEHHENHDFESFQSASAVFDLLKVAFKFAPGLKEAEIIESRVGFRPIGEKNHPVFGKHPTNEKLIIANGLGASGMTSGPFLGLEIAKIALNEETHLDQTIYQY</sequence>
<dbReference type="SUPFAM" id="SSF54373">
    <property type="entry name" value="FAD-linked reductases, C-terminal domain"/>
    <property type="match status" value="1"/>
</dbReference>
<keyword evidence="4" id="KW-0560">Oxidoreductase</keyword>
<dbReference type="InterPro" id="IPR006076">
    <property type="entry name" value="FAD-dep_OxRdtase"/>
</dbReference>
<dbReference type="EMBL" id="PJNH01000001">
    <property type="protein sequence ID" value="PKR78398.1"/>
    <property type="molecule type" value="Genomic_DNA"/>
</dbReference>
<comment type="similarity">
    <text evidence="2">Belongs to the DadA oxidoreductase family.</text>
</comment>
<reference evidence="6 7" key="1">
    <citation type="submission" date="2017-06" db="EMBL/GenBank/DDBJ databases">
        <title>the draft geome sequence of Illustriluteabacillus marina B3227.</title>
        <authorList>
            <person name="He R.-H."/>
            <person name="Du Z.-J."/>
        </authorList>
    </citation>
    <scope>NUCLEOTIDE SEQUENCE [LARGE SCALE GENOMIC DNA]</scope>
    <source>
        <strain evidence="6 7">B3227</strain>
    </source>
</reference>
<dbReference type="PANTHER" id="PTHR13847:SF286">
    <property type="entry name" value="D-AMINO ACID DEHYDROGENASE"/>
    <property type="match status" value="1"/>
</dbReference>
<dbReference type="AlphaFoldDB" id="A0A2I0QVP7"/>
<evidence type="ECO:0000256" key="3">
    <source>
        <dbReference type="ARBA" id="ARBA00022630"/>
    </source>
</evidence>
<dbReference type="Gene3D" id="3.50.50.60">
    <property type="entry name" value="FAD/NAD(P)-binding domain"/>
    <property type="match status" value="1"/>
</dbReference>
<comment type="cofactor">
    <cofactor evidence="1">
        <name>FAD</name>
        <dbReference type="ChEBI" id="CHEBI:57692"/>
    </cofactor>
</comment>
<name>A0A2I0QVP7_9BACI</name>
<dbReference type="GO" id="GO:0016491">
    <property type="term" value="F:oxidoreductase activity"/>
    <property type="evidence" value="ECO:0007669"/>
    <property type="project" value="UniProtKB-KW"/>
</dbReference>
<dbReference type="Proteomes" id="UP000243524">
    <property type="component" value="Unassembled WGS sequence"/>
</dbReference>
<evidence type="ECO:0000313" key="6">
    <source>
        <dbReference type="EMBL" id="PKR78398.1"/>
    </source>
</evidence>
<dbReference type="RefSeq" id="WP_101330142.1">
    <property type="nucleotide sequence ID" value="NZ_PJNH01000001.1"/>
</dbReference>
<dbReference type="Pfam" id="PF01266">
    <property type="entry name" value="DAO"/>
    <property type="match status" value="1"/>
</dbReference>